<organism evidence="2 3">
    <name type="scientific">Abeliophyllum distichum</name>
    <dbReference type="NCBI Taxonomy" id="126358"/>
    <lineage>
        <taxon>Eukaryota</taxon>
        <taxon>Viridiplantae</taxon>
        <taxon>Streptophyta</taxon>
        <taxon>Embryophyta</taxon>
        <taxon>Tracheophyta</taxon>
        <taxon>Spermatophyta</taxon>
        <taxon>Magnoliopsida</taxon>
        <taxon>eudicotyledons</taxon>
        <taxon>Gunneridae</taxon>
        <taxon>Pentapetalae</taxon>
        <taxon>asterids</taxon>
        <taxon>lamiids</taxon>
        <taxon>Lamiales</taxon>
        <taxon>Oleaceae</taxon>
        <taxon>Forsythieae</taxon>
        <taxon>Abeliophyllum</taxon>
    </lineage>
</organism>
<dbReference type="PANTHER" id="PTHR35486:SF1">
    <property type="entry name" value="OS02G0689500 PROTEIN"/>
    <property type="match status" value="1"/>
</dbReference>
<keyword evidence="3" id="KW-1185">Reference proteome</keyword>
<protein>
    <submittedName>
        <fullName evidence="2">Uncharacterized protein</fullName>
    </submittedName>
</protein>
<accession>A0ABD1PBB3</accession>
<proteinExistence type="predicted"/>
<feature type="compositionally biased region" description="Polar residues" evidence="1">
    <location>
        <begin position="205"/>
        <end position="220"/>
    </location>
</feature>
<feature type="region of interest" description="Disordered" evidence="1">
    <location>
        <begin position="172"/>
        <end position="223"/>
    </location>
</feature>
<evidence type="ECO:0000256" key="1">
    <source>
        <dbReference type="SAM" id="MobiDB-lite"/>
    </source>
</evidence>
<feature type="compositionally biased region" description="Basic and acidic residues" evidence="1">
    <location>
        <begin position="172"/>
        <end position="200"/>
    </location>
</feature>
<dbReference type="AlphaFoldDB" id="A0ABD1PBB3"/>
<comment type="caution">
    <text evidence="2">The sequence shown here is derived from an EMBL/GenBank/DDBJ whole genome shotgun (WGS) entry which is preliminary data.</text>
</comment>
<evidence type="ECO:0000313" key="3">
    <source>
        <dbReference type="Proteomes" id="UP001604336"/>
    </source>
</evidence>
<dbReference type="Proteomes" id="UP001604336">
    <property type="component" value="Unassembled WGS sequence"/>
</dbReference>
<dbReference type="PANTHER" id="PTHR35486">
    <property type="entry name" value="EXPRESSED PROTEIN"/>
    <property type="match status" value="1"/>
</dbReference>
<reference evidence="3" key="1">
    <citation type="submission" date="2024-07" db="EMBL/GenBank/DDBJ databases">
        <title>Two chromosome-level genome assemblies of Korean endemic species Abeliophyllum distichum and Forsythia ovata (Oleaceae).</title>
        <authorList>
            <person name="Jang H."/>
        </authorList>
    </citation>
    <scope>NUCLEOTIDE SEQUENCE [LARGE SCALE GENOMIC DNA]</scope>
</reference>
<evidence type="ECO:0000313" key="2">
    <source>
        <dbReference type="EMBL" id="KAL2460972.1"/>
    </source>
</evidence>
<sequence>MKCKKHPADLSSSVGVCASCLRENLFALIAAQARKQAEVQEGRREFDTQPSSLSIPRSVSPYVSCPKSDTASAWYLRYNSPQVAPASLGTVEVKKKSSAGKFSSLFSGLFRSKSEKLDSDSGPFSDPVVAGTARVLNPQGSCKSSPSWFPTILPARRRTQIRTLSLDKNLTGEHRRNCRNRDRGMSPARHSDEDDEEHFHGGLSGYSSESSQGWKQTPRTTPAMRRRGLFPGHCKNVSTLAFCLSPLVRASPNCHWNQKGVPSTEMAVASDSRIPAKPSLSIAPSFCKNRSRKLCDFGRYNRNH</sequence>
<gene>
    <name evidence="2" type="ORF">Adt_44392</name>
</gene>
<name>A0ABD1PBB3_9LAMI</name>
<dbReference type="EMBL" id="JBFOLK010000014">
    <property type="protein sequence ID" value="KAL2460972.1"/>
    <property type="molecule type" value="Genomic_DNA"/>
</dbReference>